<evidence type="ECO:0000313" key="3">
    <source>
        <dbReference type="Proteomes" id="UP001159428"/>
    </source>
</evidence>
<feature type="domain" description="Tyrosine-protein kinase ephrin type A/B receptor-like" evidence="1">
    <location>
        <begin position="241"/>
        <end position="280"/>
    </location>
</feature>
<evidence type="ECO:0000313" key="2">
    <source>
        <dbReference type="EMBL" id="CAH3112285.1"/>
    </source>
</evidence>
<accession>A0AAU9WEQ7</accession>
<feature type="non-terminal residue" evidence="2">
    <location>
        <position position="448"/>
    </location>
</feature>
<dbReference type="Proteomes" id="UP001159428">
    <property type="component" value="Unassembled WGS sequence"/>
</dbReference>
<name>A0AAU9WEQ7_9CNID</name>
<reference evidence="2 3" key="1">
    <citation type="submission" date="2022-05" db="EMBL/GenBank/DDBJ databases">
        <authorList>
            <consortium name="Genoscope - CEA"/>
            <person name="William W."/>
        </authorList>
    </citation>
    <scope>NUCLEOTIDE SEQUENCE [LARGE SCALE GENOMIC DNA]</scope>
</reference>
<dbReference type="AlphaFoldDB" id="A0AAU9WEQ7"/>
<keyword evidence="3" id="KW-1185">Reference proteome</keyword>
<dbReference type="EMBL" id="CALNXJ010000013">
    <property type="protein sequence ID" value="CAH3112285.1"/>
    <property type="molecule type" value="Genomic_DNA"/>
</dbReference>
<feature type="non-terminal residue" evidence="2">
    <location>
        <position position="1"/>
    </location>
</feature>
<dbReference type="Pfam" id="PF07699">
    <property type="entry name" value="Ephrin_rec_like"/>
    <property type="match status" value="1"/>
</dbReference>
<protein>
    <recommendedName>
        <fullName evidence="1">Tyrosine-protein kinase ephrin type A/B receptor-like domain-containing protein</fullName>
    </recommendedName>
</protein>
<dbReference type="InterPro" id="IPR011641">
    <property type="entry name" value="Tyr-kin_ephrin_A/B_rcpt-like"/>
</dbReference>
<dbReference type="SMART" id="SM01411">
    <property type="entry name" value="Ephrin_rec_like"/>
    <property type="match status" value="1"/>
</dbReference>
<sequence>SDASLIANYDVKRCYEVDITFHYEIQGGLTSSTISNTRRTFSGLLSGISTILSTLPACSSVTVTRKDIINSLPGVRSVFFRIPLIFTASTSVPDYEVSKKLFDCISTLSAYKQFLDSNTPKIKQGDMTYSTYNLSSISNTTSCCGGDIPPPCCAVGSIRINSTKCGDFDSHPLVRSEPTLLHQETFSGGSKTRIERMMKVELTLTSNRQLKKIQRNLKALNFGVSSIQCCLPGFKFVPDSLCVRCPSDTYQNNQGQRSCEKCPAKKQTFGKTGMTSESNCSDTNPLQLSDQVVYLPYDIKSETLVTNVTVTGRLESLVQPLLFYMENVTQQQLSRSESKRKRRDIDDFCEDSDQWGKTENTAKIRFIPRDLCWNLRAIYDVAVKNCLNNSSSVTRQNWCLSERCVKFCHRWKEALINTSRVTLQTNCSFDPHNLAAVMREHPSCPSDI</sequence>
<proteinExistence type="predicted"/>
<gene>
    <name evidence="2" type="ORF">PMEA_00005063</name>
</gene>
<evidence type="ECO:0000259" key="1">
    <source>
        <dbReference type="Pfam" id="PF07699"/>
    </source>
</evidence>
<organism evidence="2 3">
    <name type="scientific">Pocillopora meandrina</name>
    <dbReference type="NCBI Taxonomy" id="46732"/>
    <lineage>
        <taxon>Eukaryota</taxon>
        <taxon>Metazoa</taxon>
        <taxon>Cnidaria</taxon>
        <taxon>Anthozoa</taxon>
        <taxon>Hexacorallia</taxon>
        <taxon>Scleractinia</taxon>
        <taxon>Astrocoeniina</taxon>
        <taxon>Pocilloporidae</taxon>
        <taxon>Pocillopora</taxon>
    </lineage>
</organism>
<dbReference type="Gene3D" id="2.10.50.10">
    <property type="entry name" value="Tumor Necrosis Factor Receptor, subunit A, domain 2"/>
    <property type="match status" value="1"/>
</dbReference>
<comment type="caution">
    <text evidence="2">The sequence shown here is derived from an EMBL/GenBank/DDBJ whole genome shotgun (WGS) entry which is preliminary data.</text>
</comment>